<dbReference type="PROSITE" id="PS00108">
    <property type="entry name" value="PROTEIN_KINASE_ST"/>
    <property type="match status" value="1"/>
</dbReference>
<evidence type="ECO:0000256" key="2">
    <source>
        <dbReference type="ARBA" id="ARBA00013203"/>
    </source>
</evidence>
<dbReference type="FunFam" id="3.30.200.20:FF:000127">
    <property type="entry name" value="Putative dual specificity tyrosine-phosphorylation-regulated kinase 2"/>
    <property type="match status" value="1"/>
</dbReference>
<keyword evidence="8 12" id="KW-0067">ATP-binding</keyword>
<evidence type="ECO:0000256" key="3">
    <source>
        <dbReference type="ARBA" id="ARBA00022527"/>
    </source>
</evidence>
<dbReference type="InterPro" id="IPR000719">
    <property type="entry name" value="Prot_kinase_dom"/>
</dbReference>
<evidence type="ECO:0000256" key="7">
    <source>
        <dbReference type="ARBA" id="ARBA00022777"/>
    </source>
</evidence>
<dbReference type="InterPro" id="IPR008271">
    <property type="entry name" value="Ser/Thr_kinase_AS"/>
</dbReference>
<dbReference type="GO" id="GO:0004712">
    <property type="term" value="F:protein serine/threonine/tyrosine kinase activity"/>
    <property type="evidence" value="ECO:0007669"/>
    <property type="project" value="UniProtKB-EC"/>
</dbReference>
<evidence type="ECO:0000313" key="15">
    <source>
        <dbReference type="EMBL" id="KAL0267687.1"/>
    </source>
</evidence>
<evidence type="ECO:0000256" key="4">
    <source>
        <dbReference type="ARBA" id="ARBA00022553"/>
    </source>
</evidence>
<evidence type="ECO:0000256" key="8">
    <source>
        <dbReference type="ARBA" id="ARBA00022840"/>
    </source>
</evidence>
<dbReference type="SMART" id="SM00220">
    <property type="entry name" value="S_TKc"/>
    <property type="match status" value="1"/>
</dbReference>
<feature type="region of interest" description="Disordered" evidence="13">
    <location>
        <begin position="472"/>
        <end position="539"/>
    </location>
</feature>
<dbReference type="PROSITE" id="PS50011">
    <property type="entry name" value="PROTEIN_KINASE_DOM"/>
    <property type="match status" value="1"/>
</dbReference>
<evidence type="ECO:0000256" key="10">
    <source>
        <dbReference type="ARBA" id="ARBA00049308"/>
    </source>
</evidence>
<evidence type="ECO:0000256" key="11">
    <source>
        <dbReference type="ARBA" id="ARBA00051680"/>
    </source>
</evidence>
<dbReference type="EMBL" id="JARGDH010000005">
    <property type="protein sequence ID" value="KAL0267687.1"/>
    <property type="molecule type" value="Genomic_DNA"/>
</dbReference>
<keyword evidence="6 12" id="KW-0547">Nucleotide-binding</keyword>
<feature type="binding site" evidence="12">
    <location>
        <position position="196"/>
    </location>
    <ligand>
        <name>ATP</name>
        <dbReference type="ChEBI" id="CHEBI:30616"/>
    </ligand>
</feature>
<dbReference type="PANTHER" id="PTHR24058:SF112">
    <property type="entry name" value="DUAL SPECIFICITY TYROSINE-PHOSPHORYLATION-REGULATED KINASE 3 HOMOLOG-RELATED"/>
    <property type="match status" value="1"/>
</dbReference>
<evidence type="ECO:0000259" key="14">
    <source>
        <dbReference type="PROSITE" id="PS50011"/>
    </source>
</evidence>
<keyword evidence="4" id="KW-0597">Phosphoprotein</keyword>
<comment type="catalytic activity">
    <reaction evidence="10">
        <text>L-threonyl-[protein] + ATP = O-phospho-L-threonyl-[protein] + ADP + H(+)</text>
        <dbReference type="Rhea" id="RHEA:46608"/>
        <dbReference type="Rhea" id="RHEA-COMP:11060"/>
        <dbReference type="Rhea" id="RHEA-COMP:11605"/>
        <dbReference type="ChEBI" id="CHEBI:15378"/>
        <dbReference type="ChEBI" id="CHEBI:30013"/>
        <dbReference type="ChEBI" id="CHEBI:30616"/>
        <dbReference type="ChEBI" id="CHEBI:61977"/>
        <dbReference type="ChEBI" id="CHEBI:456216"/>
        <dbReference type="EC" id="2.7.12.1"/>
    </reaction>
</comment>
<keyword evidence="3" id="KW-0723">Serine/threonine-protein kinase</keyword>
<dbReference type="InterPro" id="IPR050494">
    <property type="entry name" value="Ser_Thr_dual-spec_kinase"/>
</dbReference>
<evidence type="ECO:0000256" key="12">
    <source>
        <dbReference type="PROSITE-ProRule" id="PRU10141"/>
    </source>
</evidence>
<dbReference type="Gene3D" id="3.30.10.30">
    <property type="entry name" value="DYRK"/>
    <property type="match status" value="1"/>
</dbReference>
<keyword evidence="5" id="KW-0808">Transferase</keyword>
<feature type="compositionally biased region" description="Basic and acidic residues" evidence="13">
    <location>
        <begin position="502"/>
        <end position="513"/>
    </location>
</feature>
<dbReference type="EC" id="2.7.12.1" evidence="2"/>
<dbReference type="GO" id="GO:0005524">
    <property type="term" value="F:ATP binding"/>
    <property type="evidence" value="ECO:0007669"/>
    <property type="project" value="UniProtKB-UniRule"/>
</dbReference>
<feature type="compositionally biased region" description="Polar residues" evidence="13">
    <location>
        <begin position="482"/>
        <end position="500"/>
    </location>
</feature>
<evidence type="ECO:0000256" key="6">
    <source>
        <dbReference type="ARBA" id="ARBA00022741"/>
    </source>
</evidence>
<comment type="similarity">
    <text evidence="1">Belongs to the protein kinase superfamily. CMGC Ser/Thr protein kinase family. MNB/DYRK subfamily.</text>
</comment>
<dbReference type="FunFam" id="1.10.510.10:FF:000112">
    <property type="entry name" value="Putative dual specificity tyrosine-phosphorylation-regulated kinase 2"/>
    <property type="match status" value="1"/>
</dbReference>
<evidence type="ECO:0000256" key="5">
    <source>
        <dbReference type="ARBA" id="ARBA00022679"/>
    </source>
</evidence>
<reference evidence="15" key="1">
    <citation type="journal article" date="2024" name="Gigascience">
        <title>Chromosome-level genome of the poultry shaft louse Menopon gallinae provides insight into the host-switching and adaptive evolution of parasitic lice.</title>
        <authorList>
            <person name="Xu Y."/>
            <person name="Ma L."/>
            <person name="Liu S."/>
            <person name="Liang Y."/>
            <person name="Liu Q."/>
            <person name="He Z."/>
            <person name="Tian L."/>
            <person name="Duan Y."/>
            <person name="Cai W."/>
            <person name="Li H."/>
            <person name="Song F."/>
        </authorList>
    </citation>
    <scope>NUCLEOTIDE SEQUENCE</scope>
    <source>
        <strain evidence="15">Cailab_2023a</strain>
    </source>
</reference>
<comment type="catalytic activity">
    <reaction evidence="9">
        <text>L-seryl-[protein] + ATP = O-phospho-L-seryl-[protein] + ADP + H(+)</text>
        <dbReference type="Rhea" id="RHEA:17989"/>
        <dbReference type="Rhea" id="RHEA-COMP:9863"/>
        <dbReference type="Rhea" id="RHEA-COMP:11604"/>
        <dbReference type="ChEBI" id="CHEBI:15378"/>
        <dbReference type="ChEBI" id="CHEBI:29999"/>
        <dbReference type="ChEBI" id="CHEBI:30616"/>
        <dbReference type="ChEBI" id="CHEBI:83421"/>
        <dbReference type="ChEBI" id="CHEBI:456216"/>
        <dbReference type="EC" id="2.7.12.1"/>
    </reaction>
</comment>
<comment type="catalytic activity">
    <reaction evidence="11">
        <text>L-tyrosyl-[protein] + ATP = O-phospho-L-tyrosyl-[protein] + ADP + H(+)</text>
        <dbReference type="Rhea" id="RHEA:10596"/>
        <dbReference type="Rhea" id="RHEA-COMP:10136"/>
        <dbReference type="Rhea" id="RHEA-COMP:20101"/>
        <dbReference type="ChEBI" id="CHEBI:15378"/>
        <dbReference type="ChEBI" id="CHEBI:30616"/>
        <dbReference type="ChEBI" id="CHEBI:46858"/>
        <dbReference type="ChEBI" id="CHEBI:61978"/>
        <dbReference type="ChEBI" id="CHEBI:456216"/>
        <dbReference type="EC" id="2.7.12.1"/>
    </reaction>
</comment>
<feature type="domain" description="Protein kinase" evidence="14">
    <location>
        <begin position="167"/>
        <end position="464"/>
    </location>
</feature>
<dbReference type="Gene3D" id="1.10.510.10">
    <property type="entry name" value="Transferase(Phosphotransferase) domain 1"/>
    <property type="match status" value="1"/>
</dbReference>
<proteinExistence type="inferred from homology"/>
<dbReference type="GO" id="GO:0005856">
    <property type="term" value="C:cytoskeleton"/>
    <property type="evidence" value="ECO:0007669"/>
    <property type="project" value="TreeGrafter"/>
</dbReference>
<dbReference type="InterPro" id="IPR017441">
    <property type="entry name" value="Protein_kinase_ATP_BS"/>
</dbReference>
<gene>
    <name evidence="15" type="ORF">PYX00_009881</name>
</gene>
<dbReference type="GO" id="GO:0005634">
    <property type="term" value="C:nucleus"/>
    <property type="evidence" value="ECO:0007669"/>
    <property type="project" value="TreeGrafter"/>
</dbReference>
<evidence type="ECO:0000256" key="9">
    <source>
        <dbReference type="ARBA" id="ARBA00049003"/>
    </source>
</evidence>
<accession>A0AAW2HDC9</accession>
<dbReference type="Pfam" id="PF00069">
    <property type="entry name" value="Pkinase"/>
    <property type="match status" value="1"/>
</dbReference>
<dbReference type="AlphaFoldDB" id="A0AAW2HDC9"/>
<protein>
    <recommendedName>
        <fullName evidence="2">dual-specificity kinase</fullName>
        <ecNumber evidence="2">2.7.12.1</ecNumber>
    </recommendedName>
</protein>
<dbReference type="InterPro" id="IPR011009">
    <property type="entry name" value="Kinase-like_dom_sf"/>
</dbReference>
<dbReference type="GO" id="GO:0004674">
    <property type="term" value="F:protein serine/threonine kinase activity"/>
    <property type="evidence" value="ECO:0007669"/>
    <property type="project" value="UniProtKB-KW"/>
</dbReference>
<dbReference type="Gene3D" id="3.30.200.20">
    <property type="entry name" value="Phosphorylase Kinase, domain 1"/>
    <property type="match status" value="1"/>
</dbReference>
<dbReference type="SUPFAM" id="SSF56112">
    <property type="entry name" value="Protein kinase-like (PK-like)"/>
    <property type="match status" value="1"/>
</dbReference>
<dbReference type="GO" id="GO:0005737">
    <property type="term" value="C:cytoplasm"/>
    <property type="evidence" value="ECO:0007669"/>
    <property type="project" value="TreeGrafter"/>
</dbReference>
<comment type="caution">
    <text evidence="15">The sequence shown here is derived from an EMBL/GenBank/DDBJ whole genome shotgun (WGS) entry which is preliminary data.</text>
</comment>
<organism evidence="15">
    <name type="scientific">Menopon gallinae</name>
    <name type="common">poultry shaft louse</name>
    <dbReference type="NCBI Taxonomy" id="328185"/>
    <lineage>
        <taxon>Eukaryota</taxon>
        <taxon>Metazoa</taxon>
        <taxon>Ecdysozoa</taxon>
        <taxon>Arthropoda</taxon>
        <taxon>Hexapoda</taxon>
        <taxon>Insecta</taxon>
        <taxon>Pterygota</taxon>
        <taxon>Neoptera</taxon>
        <taxon>Paraneoptera</taxon>
        <taxon>Psocodea</taxon>
        <taxon>Troctomorpha</taxon>
        <taxon>Phthiraptera</taxon>
        <taxon>Amblycera</taxon>
        <taxon>Menoponidae</taxon>
        <taxon>Menopon</taxon>
    </lineage>
</organism>
<evidence type="ECO:0000256" key="13">
    <source>
        <dbReference type="SAM" id="MobiDB-lite"/>
    </source>
</evidence>
<feature type="compositionally biased region" description="Polar residues" evidence="13">
    <location>
        <begin position="514"/>
        <end position="539"/>
    </location>
</feature>
<dbReference type="PROSITE" id="PS00107">
    <property type="entry name" value="PROTEIN_KINASE_ATP"/>
    <property type="match status" value="1"/>
</dbReference>
<dbReference type="PANTHER" id="PTHR24058">
    <property type="entry name" value="DUAL SPECIFICITY PROTEIN KINASE"/>
    <property type="match status" value="1"/>
</dbReference>
<keyword evidence="7" id="KW-0418">Kinase</keyword>
<sequence>MPLSQSQTRPLLNNIDGNQTSIQNDIYLSRLENNHNNHVNRDHFPPLKNGEEELPSLLATTLPGIQPSSALPAVTVPNDSAKCQKPNKTCPSKSKAKFSTPEKVVDEYLSKLTPYEQMEIFKYPEIYCIGATAEKRPGIIGSSNNCGYDNEHGSYIHVPHDHIAYRYEVFRLIGKGSFGQVVKAYDHKNKEYIALKMVRNENRFHRQAQEEIKILEHLRKQDKDNTMNIIHMLEHFEFRNHTCITFELLSINLYELIRKNKYRGFSLRLVRKFSHSLLQCLEALNKNNIIHCDLKPENILLKQQGRSGIKVIDFGSSCFENKRMFTYIQSRFYRAPEVILGCPYSMAIDMWSLGCILAELFTGSPLFPGEDEEDQLACMMELLGMPPQKLLDQSKRARNFINSKGHPRGVSRLGKVRGPPGWRKLQVVLKGCDDHLFLDFIQRCLEWDPEQRMKPKSALGHAWLRRRLPCPPGEVTAESKQDSNSNSGVKTPSKTNNLGNSDKVRVQVTDDRSSTLTMDSRQSHTLSTKLPHITTSNPV</sequence>
<evidence type="ECO:0000256" key="1">
    <source>
        <dbReference type="ARBA" id="ARBA00008867"/>
    </source>
</evidence>
<name>A0AAW2HDC9_9NEOP</name>
<dbReference type="InterPro" id="IPR042521">
    <property type="entry name" value="DYRK"/>
</dbReference>